<protein>
    <recommendedName>
        <fullName evidence="1">Siphovirus-type tail component C-terminal domain-containing protein</fullName>
    </recommendedName>
</protein>
<dbReference type="InterPro" id="IPR054738">
    <property type="entry name" value="Siphovirus-type_tail_C"/>
</dbReference>
<evidence type="ECO:0000259" key="1">
    <source>
        <dbReference type="Pfam" id="PF22768"/>
    </source>
</evidence>
<sequence length="357" mass="38091">MARLGRSVPIRPRLIRRLPSIRVSFTLAPFEAEAEFPALTVSTPSARVRLPPFEAEAEFPALAVTNGQRLPLAPFEAEAEFPPLTVTTPVRPGDSITLPGQVEWNYTLWGPGTNFRVLTPVEGWRSMPQVDNLNVPRPSRHGAWAARKLVQQRLVTIRLQLDSASTPEQVDDLLAQLDAVTGIAEDETALPLVIRAYGAPQLAFGQIIDRDVQLDGDYNAGLPGVSILVACDDPRRYNPDRTGVSIPAGDTVQAINAGNTATHPVVRMPGPITDPVLVNAATGRTIAFAATVADGKQLVINTDKGTATVDGDSVMSTLTGSSAPVADWVLAPGANPITYTAASGNASLTLLYRDAWI</sequence>
<comment type="caution">
    <text evidence="2">The sequence shown here is derived from an EMBL/GenBank/DDBJ whole genome shotgun (WGS) entry which is preliminary data.</text>
</comment>
<keyword evidence="3" id="KW-1185">Reference proteome</keyword>
<name>A0ABW2T4U0_9ACTN</name>
<reference evidence="3" key="1">
    <citation type="journal article" date="2019" name="Int. J. Syst. Evol. Microbiol.">
        <title>The Global Catalogue of Microorganisms (GCM) 10K type strain sequencing project: providing services to taxonomists for standard genome sequencing and annotation.</title>
        <authorList>
            <consortium name="The Broad Institute Genomics Platform"/>
            <consortium name="The Broad Institute Genome Sequencing Center for Infectious Disease"/>
            <person name="Wu L."/>
            <person name="Ma J."/>
        </authorList>
    </citation>
    <scope>NUCLEOTIDE SEQUENCE [LARGE SCALE GENOMIC DNA]</scope>
    <source>
        <strain evidence="3">JCM 10083</strain>
    </source>
</reference>
<dbReference type="Gene3D" id="2.60.120.860">
    <property type="match status" value="1"/>
</dbReference>
<organism evidence="2 3">
    <name type="scientific">Streptosporangium amethystogenes subsp. fukuiense</name>
    <dbReference type="NCBI Taxonomy" id="698418"/>
    <lineage>
        <taxon>Bacteria</taxon>
        <taxon>Bacillati</taxon>
        <taxon>Actinomycetota</taxon>
        <taxon>Actinomycetes</taxon>
        <taxon>Streptosporangiales</taxon>
        <taxon>Streptosporangiaceae</taxon>
        <taxon>Streptosporangium</taxon>
    </lineage>
</organism>
<dbReference type="Pfam" id="PF22768">
    <property type="entry name" value="SPP1_Dit"/>
    <property type="match status" value="1"/>
</dbReference>
<dbReference type="Proteomes" id="UP001596514">
    <property type="component" value="Unassembled WGS sequence"/>
</dbReference>
<dbReference type="RefSeq" id="WP_343982072.1">
    <property type="nucleotide sequence ID" value="NZ_BAAAGK010000233.1"/>
</dbReference>
<gene>
    <name evidence="2" type="ORF">ACFQVD_26420</name>
</gene>
<accession>A0ABW2T4U0</accession>
<dbReference type="EMBL" id="JBHTEE010000001">
    <property type="protein sequence ID" value="MFC7603653.1"/>
    <property type="molecule type" value="Genomic_DNA"/>
</dbReference>
<proteinExistence type="predicted"/>
<evidence type="ECO:0000313" key="3">
    <source>
        <dbReference type="Proteomes" id="UP001596514"/>
    </source>
</evidence>
<evidence type="ECO:0000313" key="2">
    <source>
        <dbReference type="EMBL" id="MFC7603653.1"/>
    </source>
</evidence>
<feature type="domain" description="Siphovirus-type tail component C-terminal" evidence="1">
    <location>
        <begin position="258"/>
        <end position="356"/>
    </location>
</feature>